<sequence>MTLKELGCAHILVTNACGSTREEFKPDMINQIETFNLYKVINLPQAHPFNKAVLMMIEEACRTVEAEYRSGACIVACEGPRDIIGITTVLEYEAESVTAELVE</sequence>
<evidence type="ECO:0000313" key="1">
    <source>
        <dbReference type="EnsemblMetazoa" id="tetur24g02350.1"/>
    </source>
</evidence>
<keyword evidence="2" id="KW-1185">Reference proteome</keyword>
<dbReference type="STRING" id="32264.T1KWP3"/>
<dbReference type="EnsemblMetazoa" id="tetur24g02350.1">
    <property type="protein sequence ID" value="tetur24g02350.1"/>
    <property type="gene ID" value="tetur24g02350"/>
</dbReference>
<dbReference type="InterPro" id="IPR035994">
    <property type="entry name" value="Nucleoside_phosphorylase_sf"/>
</dbReference>
<dbReference type="GO" id="GO:0003824">
    <property type="term" value="F:catalytic activity"/>
    <property type="evidence" value="ECO:0007669"/>
    <property type="project" value="InterPro"/>
</dbReference>
<reference evidence="1" key="2">
    <citation type="submission" date="2015-06" db="UniProtKB">
        <authorList>
            <consortium name="EnsemblMetazoa"/>
        </authorList>
    </citation>
    <scope>IDENTIFICATION</scope>
</reference>
<protein>
    <submittedName>
        <fullName evidence="1">Uncharacterized protein</fullName>
    </submittedName>
</protein>
<dbReference type="GO" id="GO:0009116">
    <property type="term" value="P:nucleoside metabolic process"/>
    <property type="evidence" value="ECO:0007669"/>
    <property type="project" value="InterPro"/>
</dbReference>
<reference evidence="2" key="1">
    <citation type="submission" date="2011-08" db="EMBL/GenBank/DDBJ databases">
        <authorList>
            <person name="Rombauts S."/>
        </authorList>
    </citation>
    <scope>NUCLEOTIDE SEQUENCE</scope>
    <source>
        <strain evidence="2">London</strain>
    </source>
</reference>
<dbReference type="Gene3D" id="3.40.50.1580">
    <property type="entry name" value="Nucleoside phosphorylase domain"/>
    <property type="match status" value="1"/>
</dbReference>
<name>T1KWP3_TETUR</name>
<dbReference type="Proteomes" id="UP000015104">
    <property type="component" value="Unassembled WGS sequence"/>
</dbReference>
<accession>T1KWP3</accession>
<dbReference type="SUPFAM" id="SSF53167">
    <property type="entry name" value="Purine and uridine phosphorylases"/>
    <property type="match status" value="1"/>
</dbReference>
<dbReference type="HOGENOM" id="CLU_2267135_0_0_1"/>
<organism evidence="1 2">
    <name type="scientific">Tetranychus urticae</name>
    <name type="common">Two-spotted spider mite</name>
    <dbReference type="NCBI Taxonomy" id="32264"/>
    <lineage>
        <taxon>Eukaryota</taxon>
        <taxon>Metazoa</taxon>
        <taxon>Ecdysozoa</taxon>
        <taxon>Arthropoda</taxon>
        <taxon>Chelicerata</taxon>
        <taxon>Arachnida</taxon>
        <taxon>Acari</taxon>
        <taxon>Acariformes</taxon>
        <taxon>Trombidiformes</taxon>
        <taxon>Prostigmata</taxon>
        <taxon>Eleutherengona</taxon>
        <taxon>Raphignathae</taxon>
        <taxon>Tetranychoidea</taxon>
        <taxon>Tetranychidae</taxon>
        <taxon>Tetranychus</taxon>
    </lineage>
</organism>
<evidence type="ECO:0000313" key="2">
    <source>
        <dbReference type="Proteomes" id="UP000015104"/>
    </source>
</evidence>
<dbReference type="EMBL" id="CAEY01000646">
    <property type="status" value="NOT_ANNOTATED_CDS"/>
    <property type="molecule type" value="Genomic_DNA"/>
</dbReference>
<proteinExistence type="predicted"/>
<dbReference type="AlphaFoldDB" id="T1KWP3"/>